<keyword evidence="1" id="KW-1133">Transmembrane helix</keyword>
<comment type="caution">
    <text evidence="2">The sequence shown here is derived from an EMBL/GenBank/DDBJ whole genome shotgun (WGS) entry which is preliminary data.</text>
</comment>
<evidence type="ECO:0000313" key="2">
    <source>
        <dbReference type="EMBL" id="TVU01135.1"/>
    </source>
</evidence>
<evidence type="ECO:0000313" key="3">
    <source>
        <dbReference type="Proteomes" id="UP000324897"/>
    </source>
</evidence>
<keyword evidence="3" id="KW-1185">Reference proteome</keyword>
<reference evidence="2 3" key="1">
    <citation type="journal article" date="2019" name="Sci. Rep.">
        <title>A high-quality genome of Eragrostis curvula grass provides insights into Poaceae evolution and supports new strategies to enhance forage quality.</title>
        <authorList>
            <person name="Carballo J."/>
            <person name="Santos B.A.C.M."/>
            <person name="Zappacosta D."/>
            <person name="Garbus I."/>
            <person name="Selva J.P."/>
            <person name="Gallo C.A."/>
            <person name="Diaz A."/>
            <person name="Albertini E."/>
            <person name="Caccamo M."/>
            <person name="Echenique V."/>
        </authorList>
    </citation>
    <scope>NUCLEOTIDE SEQUENCE [LARGE SCALE GENOMIC DNA]</scope>
    <source>
        <strain evidence="3">cv. Victoria</strain>
        <tissue evidence="2">Leaf</tissue>
    </source>
</reference>
<feature type="transmembrane region" description="Helical" evidence="1">
    <location>
        <begin position="9"/>
        <end position="30"/>
    </location>
</feature>
<feature type="non-terminal residue" evidence="2">
    <location>
        <position position="1"/>
    </location>
</feature>
<dbReference type="AlphaFoldDB" id="A0A5J9SQ63"/>
<evidence type="ECO:0000256" key="1">
    <source>
        <dbReference type="SAM" id="Phobius"/>
    </source>
</evidence>
<accession>A0A5J9SQ63</accession>
<feature type="transmembrane region" description="Helical" evidence="1">
    <location>
        <begin position="50"/>
        <end position="72"/>
    </location>
</feature>
<name>A0A5J9SQ63_9POAL</name>
<dbReference type="EMBL" id="RWGY01000485">
    <property type="protein sequence ID" value="TVU01135.1"/>
    <property type="molecule type" value="Genomic_DNA"/>
</dbReference>
<keyword evidence="1" id="KW-0812">Transmembrane</keyword>
<dbReference type="OrthoDB" id="693965at2759"/>
<keyword evidence="1" id="KW-0472">Membrane</keyword>
<protein>
    <recommendedName>
        <fullName evidence="4">Late embryogenesis abundant protein LEA-2 subgroup domain-containing protein</fullName>
    </recommendedName>
</protein>
<dbReference type="Gramene" id="TVU01135">
    <property type="protein sequence ID" value="TVU01135"/>
    <property type="gene ID" value="EJB05_53418"/>
</dbReference>
<proteinExistence type="predicted"/>
<organism evidence="2 3">
    <name type="scientific">Eragrostis curvula</name>
    <name type="common">weeping love grass</name>
    <dbReference type="NCBI Taxonomy" id="38414"/>
    <lineage>
        <taxon>Eukaryota</taxon>
        <taxon>Viridiplantae</taxon>
        <taxon>Streptophyta</taxon>
        <taxon>Embryophyta</taxon>
        <taxon>Tracheophyta</taxon>
        <taxon>Spermatophyta</taxon>
        <taxon>Magnoliopsida</taxon>
        <taxon>Liliopsida</taxon>
        <taxon>Poales</taxon>
        <taxon>Poaceae</taxon>
        <taxon>PACMAD clade</taxon>
        <taxon>Chloridoideae</taxon>
        <taxon>Eragrostideae</taxon>
        <taxon>Eragrostidinae</taxon>
        <taxon>Eragrostis</taxon>
    </lineage>
</organism>
<sequence>MGKGGAETMCIAGCSIVSLLTLISVLLVAYSDFSPVEVTVEEATLGRLSLAAPAGYGAPAFLSYNLSLAVAVRNPNWAIRVWRTVPLDAAILLGRSPFALVRLAGAEERELIRPMGSAVYRAEAVAESVPVALGWDGVAEFDSWKRVAGLIRLELVVPGEVKYQAHSPGRAASR</sequence>
<evidence type="ECO:0008006" key="4">
    <source>
        <dbReference type="Google" id="ProtNLM"/>
    </source>
</evidence>
<gene>
    <name evidence="2" type="ORF">EJB05_53418</name>
</gene>
<dbReference type="Proteomes" id="UP000324897">
    <property type="component" value="Unassembled WGS sequence"/>
</dbReference>